<keyword evidence="5 6" id="KW-0804">Transcription</keyword>
<dbReference type="GO" id="GO:0003723">
    <property type="term" value="F:RNA binding"/>
    <property type="evidence" value="ECO:0007669"/>
    <property type="project" value="UniProtKB-UniRule"/>
</dbReference>
<evidence type="ECO:0000259" key="7">
    <source>
        <dbReference type="Pfam" id="PF01029"/>
    </source>
</evidence>
<dbReference type="PANTHER" id="PTHR11078">
    <property type="entry name" value="N UTILIZATION SUBSTANCE PROTEIN B-RELATED"/>
    <property type="match status" value="1"/>
</dbReference>
<evidence type="ECO:0000256" key="5">
    <source>
        <dbReference type="ARBA" id="ARBA00023163"/>
    </source>
</evidence>
<keyword evidence="2 6" id="KW-0889">Transcription antitermination</keyword>
<dbReference type="GO" id="GO:0005829">
    <property type="term" value="C:cytosol"/>
    <property type="evidence" value="ECO:0007669"/>
    <property type="project" value="TreeGrafter"/>
</dbReference>
<reference evidence="8 9" key="1">
    <citation type="submission" date="2019-08" db="EMBL/GenBank/DDBJ databases">
        <title>In-depth cultivation of the pig gut microbiome towards novel bacterial diversity and tailored functional studies.</title>
        <authorList>
            <person name="Wylensek D."/>
            <person name="Hitch T.C.A."/>
            <person name="Clavel T."/>
        </authorList>
    </citation>
    <scope>NUCLEOTIDE SEQUENCE [LARGE SCALE GENOMIC DNA]</scope>
    <source>
        <strain evidence="8 9">WCA-693-APC-MOT-I</strain>
    </source>
</reference>
<dbReference type="NCBIfam" id="TIGR01951">
    <property type="entry name" value="nusB"/>
    <property type="match status" value="1"/>
</dbReference>
<gene>
    <name evidence="6 8" type="primary">nusB</name>
    <name evidence="8" type="ORF">FYJ58_07640</name>
</gene>
<dbReference type="AlphaFoldDB" id="A0A6L5XXZ8"/>
<evidence type="ECO:0000256" key="3">
    <source>
        <dbReference type="ARBA" id="ARBA00022884"/>
    </source>
</evidence>
<evidence type="ECO:0000256" key="2">
    <source>
        <dbReference type="ARBA" id="ARBA00022814"/>
    </source>
</evidence>
<dbReference type="PANTHER" id="PTHR11078:SF3">
    <property type="entry name" value="ANTITERMINATION NUSB DOMAIN-CONTAINING PROTEIN"/>
    <property type="match status" value="1"/>
</dbReference>
<comment type="caution">
    <text evidence="8">The sequence shown here is derived from an EMBL/GenBank/DDBJ whole genome shotgun (WGS) entry which is preliminary data.</text>
</comment>
<protein>
    <recommendedName>
        <fullName evidence="6">Transcription antitermination protein NusB</fullName>
    </recommendedName>
    <alternativeName>
        <fullName evidence="6">Antitermination factor NusB</fullName>
    </alternativeName>
</protein>
<comment type="similarity">
    <text evidence="1 6">Belongs to the NusB family.</text>
</comment>
<dbReference type="GO" id="GO:0031564">
    <property type="term" value="P:transcription antitermination"/>
    <property type="evidence" value="ECO:0007669"/>
    <property type="project" value="UniProtKB-KW"/>
</dbReference>
<evidence type="ECO:0000256" key="6">
    <source>
        <dbReference type="HAMAP-Rule" id="MF_00073"/>
    </source>
</evidence>
<keyword evidence="4 6" id="KW-0805">Transcription regulation</keyword>
<keyword evidence="9" id="KW-1185">Reference proteome</keyword>
<keyword evidence="3 6" id="KW-0694">RNA-binding</keyword>
<proteinExistence type="inferred from homology"/>
<dbReference type="InterPro" id="IPR035926">
    <property type="entry name" value="NusB-like_sf"/>
</dbReference>
<dbReference type="HAMAP" id="MF_00073">
    <property type="entry name" value="NusB"/>
    <property type="match status" value="1"/>
</dbReference>
<evidence type="ECO:0000256" key="1">
    <source>
        <dbReference type="ARBA" id="ARBA00005952"/>
    </source>
</evidence>
<dbReference type="GO" id="GO:0006353">
    <property type="term" value="P:DNA-templated transcription termination"/>
    <property type="evidence" value="ECO:0007669"/>
    <property type="project" value="UniProtKB-UniRule"/>
</dbReference>
<evidence type="ECO:0000256" key="4">
    <source>
        <dbReference type="ARBA" id="ARBA00023015"/>
    </source>
</evidence>
<feature type="domain" description="NusB/RsmB/TIM44" evidence="7">
    <location>
        <begin position="5"/>
        <end position="144"/>
    </location>
</feature>
<dbReference type="InterPro" id="IPR006027">
    <property type="entry name" value="NusB_RsmB_TIM44"/>
</dbReference>
<name>A0A6L5XXZ8_9FIRM</name>
<evidence type="ECO:0000313" key="8">
    <source>
        <dbReference type="EMBL" id="MSS63750.1"/>
    </source>
</evidence>
<comment type="function">
    <text evidence="6">Involved in transcription antitermination. Required for transcription of ribosomal RNA (rRNA) genes. Binds specifically to the boxA antiterminator sequence of the ribosomal RNA (rrn) operons.</text>
</comment>
<sequence>MKRREIREHLFLMLFCNDFYEAEELKEQAELYLNSVELRKEEGLFEEEGCSISEDDKIYLKSRFLDVICHLEEIDSMIETASTGWKLNRIGKEELTIMRLAVYEMKFDEEVPTKVAINEAVELAKKYGEDSARSFVNGILAKIAE</sequence>
<organism evidence="8 9">
    <name type="scientific">Velocimicrobium porci</name>
    <dbReference type="NCBI Taxonomy" id="2606634"/>
    <lineage>
        <taxon>Bacteria</taxon>
        <taxon>Bacillati</taxon>
        <taxon>Bacillota</taxon>
        <taxon>Clostridia</taxon>
        <taxon>Lachnospirales</taxon>
        <taxon>Lachnospiraceae</taxon>
        <taxon>Velocimicrobium</taxon>
    </lineage>
</organism>
<dbReference type="Gene3D" id="1.10.940.10">
    <property type="entry name" value="NusB-like"/>
    <property type="match status" value="1"/>
</dbReference>
<dbReference type="EMBL" id="VUMT01000009">
    <property type="protein sequence ID" value="MSS63750.1"/>
    <property type="molecule type" value="Genomic_DNA"/>
</dbReference>
<dbReference type="SUPFAM" id="SSF48013">
    <property type="entry name" value="NusB-like"/>
    <property type="match status" value="1"/>
</dbReference>
<dbReference type="InterPro" id="IPR011605">
    <property type="entry name" value="NusB_fam"/>
</dbReference>
<evidence type="ECO:0000313" key="9">
    <source>
        <dbReference type="Proteomes" id="UP000482209"/>
    </source>
</evidence>
<dbReference type="Pfam" id="PF01029">
    <property type="entry name" value="NusB"/>
    <property type="match status" value="1"/>
</dbReference>
<dbReference type="Proteomes" id="UP000482209">
    <property type="component" value="Unassembled WGS sequence"/>
</dbReference>
<accession>A0A6L5XXZ8</accession>